<dbReference type="EMBL" id="FNFO01000001">
    <property type="protein sequence ID" value="SDJ82873.1"/>
    <property type="molecule type" value="Genomic_DNA"/>
</dbReference>
<dbReference type="OrthoDB" id="9814800at2"/>
<dbReference type="SUPFAM" id="SSF48695">
    <property type="entry name" value="Multiheme cytochromes"/>
    <property type="match status" value="1"/>
</dbReference>
<dbReference type="InterPro" id="IPR051829">
    <property type="entry name" value="Multiheme_Cytochr_ET"/>
</dbReference>
<dbReference type="Pfam" id="PF13432">
    <property type="entry name" value="TPR_16"/>
    <property type="match status" value="1"/>
</dbReference>
<keyword evidence="1" id="KW-0732">Signal</keyword>
<dbReference type="Gene3D" id="1.10.1130.10">
    <property type="entry name" value="Flavocytochrome C3, Chain A"/>
    <property type="match status" value="1"/>
</dbReference>
<dbReference type="Pfam" id="PF14559">
    <property type="entry name" value="TPR_19"/>
    <property type="match status" value="1"/>
</dbReference>
<dbReference type="STRING" id="1075417.SAMN05421823_101208"/>
<name>A0A1G8WXD7_9BACT</name>
<reference evidence="3 4" key="1">
    <citation type="submission" date="2016-10" db="EMBL/GenBank/DDBJ databases">
        <authorList>
            <person name="de Groot N.N."/>
        </authorList>
    </citation>
    <scope>NUCLEOTIDE SEQUENCE [LARGE SCALE GENOMIC DNA]</scope>
    <source>
        <strain evidence="3 4">DSM 25186</strain>
    </source>
</reference>
<feature type="repeat" description="TPR" evidence="2">
    <location>
        <begin position="553"/>
        <end position="586"/>
    </location>
</feature>
<evidence type="ECO:0000256" key="2">
    <source>
        <dbReference type="PROSITE-ProRule" id="PRU00339"/>
    </source>
</evidence>
<dbReference type="InterPro" id="IPR019734">
    <property type="entry name" value="TPR_rpt"/>
</dbReference>
<keyword evidence="4" id="KW-1185">Reference proteome</keyword>
<dbReference type="InterPro" id="IPR036280">
    <property type="entry name" value="Multihaem_cyt_sf"/>
</dbReference>
<dbReference type="AlphaFoldDB" id="A0A1G8WXD7"/>
<dbReference type="PANTHER" id="PTHR35038:SF8">
    <property type="entry name" value="C-TYPE POLYHEME CYTOCHROME OMCC"/>
    <property type="match status" value="1"/>
</dbReference>
<dbReference type="SUPFAM" id="SSF48452">
    <property type="entry name" value="TPR-like"/>
    <property type="match status" value="1"/>
</dbReference>
<dbReference type="RefSeq" id="WP_089678030.1">
    <property type="nucleotide sequence ID" value="NZ_FNFO01000001.1"/>
</dbReference>
<gene>
    <name evidence="3" type="ORF">SAMN05421823_101208</name>
</gene>
<evidence type="ECO:0000313" key="4">
    <source>
        <dbReference type="Proteomes" id="UP000198510"/>
    </source>
</evidence>
<proteinExistence type="predicted"/>
<dbReference type="InterPro" id="IPR011990">
    <property type="entry name" value="TPR-like_helical_dom_sf"/>
</dbReference>
<keyword evidence="2" id="KW-0802">TPR repeat</keyword>
<sequence>MNVGVFRRKWYVVASVVLYALVLAVFGRCDSKPTEVPEDEPTTGSVTQAAYVGSAACRSCHAEVYDAYQHTGKGRSFHAPHPLDRFENFAAPPVYDPTLDFHYRAFWRHDTLYVAEFRTKGRADTTHYREERVAYVIGSGNQTRSYLREVNGYLYEMPLTWYAQRGLWDLSPGYEAGHNTRFDRLVGEACLSCHGSGQAYVEHSLNRFTEVGGAIGCETCHGPGSTHVQYWEEGPRATKGQRDSTIVNPKYLTATLQFDVCRQCHLEGVVVAQPGRDPQAYRPGQPLADYQEIFLPVTDATTEYGFASHAERLQQSPCFLGSGKVLTCTPCHAPHQPLATQVSYNATCQSCHPAPDACTEHAEARLAVDNNCVRCHMPKRGPGDIPHVATTDHKIGIHRDSLSFATTAAASPMQLKSFTSDHPSERNQALAYLNYYEQFDQNPAYLAQVATFVQALERDAQIKLAYLQQQPLAPSWQALTPSQVDDPATCFYVAEMRLRQGLPSLDWHRRAVNLAPDHLEYRFALASAYETAGQPEAAAATYLEVLQRQPEHQASLLNLGYLRLQTEQWEEALALFDQALALYPDYRLAYENRVQALLQLGELPEALRTLDRLIKQYPDDARYPALRTQVREALSAN</sequence>
<protein>
    <submittedName>
        <fullName evidence="3">Tetratricopeptide repeat-containing protein</fullName>
    </submittedName>
</protein>
<dbReference type="PANTHER" id="PTHR35038">
    <property type="entry name" value="DISSIMILATORY SULFITE REDUCTASE SIRA"/>
    <property type="match status" value="1"/>
</dbReference>
<dbReference type="Proteomes" id="UP000198510">
    <property type="component" value="Unassembled WGS sequence"/>
</dbReference>
<evidence type="ECO:0000313" key="3">
    <source>
        <dbReference type="EMBL" id="SDJ82873.1"/>
    </source>
</evidence>
<accession>A0A1G8WXD7</accession>
<dbReference type="SMART" id="SM00028">
    <property type="entry name" value="TPR"/>
    <property type="match status" value="3"/>
</dbReference>
<organism evidence="3 4">
    <name type="scientific">Catalinimonas alkaloidigena</name>
    <dbReference type="NCBI Taxonomy" id="1075417"/>
    <lineage>
        <taxon>Bacteria</taxon>
        <taxon>Pseudomonadati</taxon>
        <taxon>Bacteroidota</taxon>
        <taxon>Cytophagia</taxon>
        <taxon>Cytophagales</taxon>
        <taxon>Catalimonadaceae</taxon>
        <taxon>Catalinimonas</taxon>
    </lineage>
</organism>
<dbReference type="PROSITE" id="PS50005">
    <property type="entry name" value="TPR"/>
    <property type="match status" value="1"/>
</dbReference>
<dbReference type="Gene3D" id="1.25.40.10">
    <property type="entry name" value="Tetratricopeptide repeat domain"/>
    <property type="match status" value="2"/>
</dbReference>
<evidence type="ECO:0000256" key="1">
    <source>
        <dbReference type="ARBA" id="ARBA00022729"/>
    </source>
</evidence>